<evidence type="ECO:0000313" key="2">
    <source>
        <dbReference type="EMBL" id="AOO92650.1"/>
    </source>
</evidence>
<protein>
    <submittedName>
        <fullName evidence="2">Uncharacterized protein</fullName>
    </submittedName>
</protein>
<dbReference type="AlphaFoldDB" id="A0A1C9I1E4"/>
<keyword evidence="1" id="KW-0472">Membrane</keyword>
<feature type="transmembrane region" description="Helical" evidence="1">
    <location>
        <begin position="7"/>
        <end position="27"/>
    </location>
</feature>
<dbReference type="EMBL" id="KX490286">
    <property type="protein sequence ID" value="AOO92650.1"/>
    <property type="molecule type" value="Genomic_DNA"/>
</dbReference>
<evidence type="ECO:0000256" key="1">
    <source>
        <dbReference type="SAM" id="Phobius"/>
    </source>
</evidence>
<keyword evidence="1" id="KW-1133">Transmembrane helix</keyword>
<organism evidence="2">
    <name type="scientific">Rhizobium leguminosarum bv. trifolii</name>
    <dbReference type="NCBI Taxonomy" id="386"/>
    <lineage>
        <taxon>Bacteria</taxon>
        <taxon>Pseudomonadati</taxon>
        <taxon>Pseudomonadota</taxon>
        <taxon>Alphaproteobacteria</taxon>
        <taxon>Hyphomicrobiales</taxon>
        <taxon>Rhizobiaceae</taxon>
        <taxon>Rhizobium/Agrobacterium group</taxon>
        <taxon>Rhizobium</taxon>
    </lineage>
</organism>
<name>A0A1C9I1E4_RHILT</name>
<sequence>MSWFQEIGALAAPVAIIVIAIAAAIFLEDLYLR</sequence>
<keyword evidence="1" id="KW-0812">Transmembrane</keyword>
<proteinExistence type="predicted"/>
<reference evidence="2" key="1">
    <citation type="journal article" date="2015" name="BMC Genomics">
        <title>Transcriptome profiling of a Rhizobium leguminosarum bv. trifolii rosR mutant reveals the role of the transcriptional regulator RosR in motility, synthesis of cell-surface components, and other cellular processes.</title>
        <authorList>
            <person name="Rachwal K."/>
            <person name="Matczynska E."/>
            <person name="Janczarek M."/>
        </authorList>
    </citation>
    <scope>NUCLEOTIDE SEQUENCE</scope>
    <source>
        <strain evidence="2">Rt24.2</strain>
    </source>
</reference>
<accession>A0A1C9I1E4</accession>
<reference evidence="2" key="2">
    <citation type="journal article" date="2016" name="Front. Microbiol.">
        <title>The Regulatory Protein RosR Affects Rhizobium leguminosarum bv. trifolii Protein Profiles, Cell Surface Properties, and Symbiosis with Clover.</title>
        <authorList>
            <person name="Rachwal K."/>
            <person name="Boguszewska A."/>
            <person name="Kopcinska J."/>
            <person name="Karas M."/>
            <person name="Tchorzewski M."/>
            <person name="Janczarek M."/>
        </authorList>
    </citation>
    <scope>NUCLEOTIDE SEQUENCE</scope>
    <source>
        <strain evidence="2">Rt24.2</strain>
    </source>
</reference>